<organism evidence="7 8">
    <name type="scientific">Aspergillus ruber (strain CBS 135680)</name>
    <dbReference type="NCBI Taxonomy" id="1388766"/>
    <lineage>
        <taxon>Eukaryota</taxon>
        <taxon>Fungi</taxon>
        <taxon>Dikarya</taxon>
        <taxon>Ascomycota</taxon>
        <taxon>Pezizomycotina</taxon>
        <taxon>Eurotiomycetes</taxon>
        <taxon>Eurotiomycetidae</taxon>
        <taxon>Eurotiales</taxon>
        <taxon>Aspergillaceae</taxon>
        <taxon>Aspergillus</taxon>
        <taxon>Aspergillus subgen. Aspergillus</taxon>
    </lineage>
</organism>
<accession>A0A017SSI6</accession>
<evidence type="ECO:0000256" key="3">
    <source>
        <dbReference type="ARBA" id="ARBA00022827"/>
    </source>
</evidence>
<dbReference type="OrthoDB" id="10029326at2759"/>
<dbReference type="InterPro" id="IPR036188">
    <property type="entry name" value="FAD/NAD-bd_sf"/>
</dbReference>
<evidence type="ECO:0000259" key="6">
    <source>
        <dbReference type="Pfam" id="PF01494"/>
    </source>
</evidence>
<evidence type="ECO:0000256" key="2">
    <source>
        <dbReference type="ARBA" id="ARBA00022630"/>
    </source>
</evidence>
<dbReference type="RefSeq" id="XP_040643635.1">
    <property type="nucleotide sequence ID" value="XM_040787321.1"/>
</dbReference>
<dbReference type="InterPro" id="IPR002938">
    <property type="entry name" value="FAD-bd"/>
</dbReference>
<feature type="transmembrane region" description="Helical" evidence="5">
    <location>
        <begin position="555"/>
        <end position="572"/>
    </location>
</feature>
<dbReference type="GeneID" id="63702445"/>
<feature type="transmembrane region" description="Helical" evidence="5">
    <location>
        <begin position="478"/>
        <end position="496"/>
    </location>
</feature>
<dbReference type="PANTHER" id="PTHR47356:SF2">
    <property type="entry name" value="FAD-BINDING DOMAIN-CONTAINING PROTEIN-RELATED"/>
    <property type="match status" value="1"/>
</dbReference>
<gene>
    <name evidence="7" type="ORF">EURHEDRAFT_535606</name>
</gene>
<feature type="domain" description="FAD-binding" evidence="6">
    <location>
        <begin position="4"/>
        <end position="169"/>
    </location>
</feature>
<feature type="domain" description="FAD-binding" evidence="6">
    <location>
        <begin position="287"/>
        <end position="369"/>
    </location>
</feature>
<dbReference type="AlphaFoldDB" id="A0A017SSI6"/>
<name>A0A017SSI6_ASPRC</name>
<dbReference type="Pfam" id="PF01494">
    <property type="entry name" value="FAD_binding_3"/>
    <property type="match status" value="2"/>
</dbReference>
<dbReference type="PANTHER" id="PTHR47356">
    <property type="entry name" value="FAD-DEPENDENT MONOOXYGENASE ASQG-RELATED"/>
    <property type="match status" value="1"/>
</dbReference>
<dbReference type="InterPro" id="IPR050562">
    <property type="entry name" value="FAD_mOase_fung"/>
</dbReference>
<keyword evidence="4" id="KW-0560">Oxidoreductase</keyword>
<evidence type="ECO:0000256" key="1">
    <source>
        <dbReference type="ARBA" id="ARBA00007992"/>
    </source>
</evidence>
<feature type="transmembrane region" description="Helical" evidence="5">
    <location>
        <begin position="668"/>
        <end position="687"/>
    </location>
</feature>
<dbReference type="SUPFAM" id="SSF51905">
    <property type="entry name" value="FAD/NAD(P)-binding domain"/>
    <property type="match status" value="1"/>
</dbReference>
<feature type="transmembrane region" description="Helical" evidence="5">
    <location>
        <begin position="627"/>
        <end position="648"/>
    </location>
</feature>
<keyword evidence="8" id="KW-1185">Reference proteome</keyword>
<dbReference type="GO" id="GO:0004497">
    <property type="term" value="F:monooxygenase activity"/>
    <property type="evidence" value="ECO:0007669"/>
    <property type="project" value="InterPro"/>
</dbReference>
<sequence length="738" mass="82675">MSFKIIIIGGSIAGLTLANILERYGIEYVLLEKYRCIAPQLGASLGILPYGSQVLDQLGVNEVVQSMCERMESMHYYDSDGVKLGGHDTFGEMLLELTGYQFNFLDRRELVQALYDNLKDKSKVHISKELLSINQLETGITVTTKDGTIFRGDILVGADGVHSQTRKEVWRIADSEVLDYGTQQMAKSITCSYKCMFGISDRPENAPDGRGYKTYHKNRSYLCQAGRGGKLYFFTFSKNPKVTTDEDIRRYTSEDEKDLLDTQRDDVLFPGLTFGDLHRKRRTAVLVPLQEYVLEKCFYKRVILIGDSFHKMNPLTGQGGNSAIEDAALLGDLLKEALDNDPRPTNENIHAQFNHFQEERKPRARILVDGAHALQRLEALENPFLEFLQKNVIAKGEIDQLAAVMAATHCPGHILKYLPKPSREGVVARDVEVVARPRERSSIATAFWIILVLLVAGVSFALGQSVSMGTATVLHDSLLDYTLVTTMGVNALWTIESYRPSNTNNPSAIPYILASTAFDWHLITPIYFAIYIYLSKSRTFYYPNPRAIDLRAAEHLPTGLLVTYFVPALLLLKNMAPIAVPKWIFSLVQLGLPVLISLRQRMSTREPPSANFAEALYGTSDMPYLSWFYNLGILSTSTLHVVIASRVFPRIPGTTAVKEMVLSSEGVQLASLTAVNLIWFVFTIWDLRRTNVLQSPLSFAVPSVLLGSICFGPAATLLGLWKWREGALERSRARKQDF</sequence>
<evidence type="ECO:0000313" key="8">
    <source>
        <dbReference type="Proteomes" id="UP000019804"/>
    </source>
</evidence>
<dbReference type="STRING" id="1388766.A0A017SSI6"/>
<evidence type="ECO:0000256" key="5">
    <source>
        <dbReference type="SAM" id="Phobius"/>
    </source>
</evidence>
<dbReference type="PRINTS" id="PR00420">
    <property type="entry name" value="RNGMNOXGNASE"/>
</dbReference>
<keyword evidence="5" id="KW-0472">Membrane</keyword>
<dbReference type="EMBL" id="KK088411">
    <property type="protein sequence ID" value="EYE99947.1"/>
    <property type="molecule type" value="Genomic_DNA"/>
</dbReference>
<proteinExistence type="inferred from homology"/>
<reference evidence="8" key="1">
    <citation type="journal article" date="2014" name="Nat. Commun.">
        <title>Genomic adaptations of the halophilic Dead Sea filamentous fungus Eurotium rubrum.</title>
        <authorList>
            <person name="Kis-Papo T."/>
            <person name="Weig A.R."/>
            <person name="Riley R."/>
            <person name="Persoh D."/>
            <person name="Salamov A."/>
            <person name="Sun H."/>
            <person name="Lipzen A."/>
            <person name="Wasser S.P."/>
            <person name="Rambold G."/>
            <person name="Grigoriev I.V."/>
            <person name="Nevo E."/>
        </authorList>
    </citation>
    <scope>NUCLEOTIDE SEQUENCE [LARGE SCALE GENOMIC DNA]</scope>
    <source>
        <strain evidence="8">CBS 135680</strain>
    </source>
</reference>
<feature type="transmembrane region" description="Helical" evidence="5">
    <location>
        <begin position="508"/>
        <end position="534"/>
    </location>
</feature>
<feature type="transmembrane region" description="Helical" evidence="5">
    <location>
        <begin position="699"/>
        <end position="721"/>
    </location>
</feature>
<protein>
    <submittedName>
        <fullName evidence="7">FAD/NAD(P)-binding domain-containing protein</fullName>
    </submittedName>
</protein>
<evidence type="ECO:0000313" key="7">
    <source>
        <dbReference type="EMBL" id="EYE99947.1"/>
    </source>
</evidence>
<dbReference type="Gene3D" id="3.50.50.60">
    <property type="entry name" value="FAD/NAD(P)-binding domain"/>
    <property type="match status" value="1"/>
</dbReference>
<keyword evidence="3" id="KW-0274">FAD</keyword>
<dbReference type="GO" id="GO:0071949">
    <property type="term" value="F:FAD binding"/>
    <property type="evidence" value="ECO:0007669"/>
    <property type="project" value="InterPro"/>
</dbReference>
<keyword evidence="5" id="KW-1133">Transmembrane helix</keyword>
<dbReference type="HOGENOM" id="CLU_009665_12_0_1"/>
<feature type="transmembrane region" description="Helical" evidence="5">
    <location>
        <begin position="446"/>
        <end position="466"/>
    </location>
</feature>
<evidence type="ECO:0000256" key="4">
    <source>
        <dbReference type="ARBA" id="ARBA00023002"/>
    </source>
</evidence>
<dbReference type="Proteomes" id="UP000019804">
    <property type="component" value="Unassembled WGS sequence"/>
</dbReference>
<keyword evidence="5" id="KW-0812">Transmembrane</keyword>
<comment type="similarity">
    <text evidence="1">Belongs to the paxM FAD-dependent monooxygenase family.</text>
</comment>
<keyword evidence="2" id="KW-0285">Flavoprotein</keyword>